<dbReference type="Proteomes" id="UP001418222">
    <property type="component" value="Unassembled WGS sequence"/>
</dbReference>
<evidence type="ECO:0000313" key="2">
    <source>
        <dbReference type="Proteomes" id="UP001418222"/>
    </source>
</evidence>
<proteinExistence type="predicted"/>
<comment type="caution">
    <text evidence="1">The sequence shown here is derived from an EMBL/GenBank/DDBJ whole genome shotgun (WGS) entry which is preliminary data.</text>
</comment>
<gene>
    <name evidence="1" type="ORF">KSP39_PZI009285</name>
</gene>
<name>A0AAP0BN06_9ASPA</name>
<dbReference type="AlphaFoldDB" id="A0AAP0BN06"/>
<reference evidence="1 2" key="1">
    <citation type="journal article" date="2022" name="Nat. Plants">
        <title>Genomes of leafy and leafless Platanthera orchids illuminate the evolution of mycoheterotrophy.</title>
        <authorList>
            <person name="Li M.H."/>
            <person name="Liu K.W."/>
            <person name="Li Z."/>
            <person name="Lu H.C."/>
            <person name="Ye Q.L."/>
            <person name="Zhang D."/>
            <person name="Wang J.Y."/>
            <person name="Li Y.F."/>
            <person name="Zhong Z.M."/>
            <person name="Liu X."/>
            <person name="Yu X."/>
            <person name="Liu D.K."/>
            <person name="Tu X.D."/>
            <person name="Liu B."/>
            <person name="Hao Y."/>
            <person name="Liao X.Y."/>
            <person name="Jiang Y.T."/>
            <person name="Sun W.H."/>
            <person name="Chen J."/>
            <person name="Chen Y.Q."/>
            <person name="Ai Y."/>
            <person name="Zhai J.W."/>
            <person name="Wu S.S."/>
            <person name="Zhou Z."/>
            <person name="Hsiao Y.Y."/>
            <person name="Wu W.L."/>
            <person name="Chen Y.Y."/>
            <person name="Lin Y.F."/>
            <person name="Hsu J.L."/>
            <person name="Li C.Y."/>
            <person name="Wang Z.W."/>
            <person name="Zhao X."/>
            <person name="Zhong W.Y."/>
            <person name="Ma X.K."/>
            <person name="Ma L."/>
            <person name="Huang J."/>
            <person name="Chen G.Z."/>
            <person name="Huang M.Z."/>
            <person name="Huang L."/>
            <person name="Peng D.H."/>
            <person name="Luo Y.B."/>
            <person name="Zou S.Q."/>
            <person name="Chen S.P."/>
            <person name="Lan S."/>
            <person name="Tsai W.C."/>
            <person name="Van de Peer Y."/>
            <person name="Liu Z.J."/>
        </authorList>
    </citation>
    <scope>NUCLEOTIDE SEQUENCE [LARGE SCALE GENOMIC DNA]</scope>
    <source>
        <strain evidence="1">Lor287</strain>
    </source>
</reference>
<accession>A0AAP0BN06</accession>
<dbReference type="PANTHER" id="PTHR36615:SF7">
    <property type="entry name" value="PROTEIN, PUTATIVE-RELATED"/>
    <property type="match status" value="1"/>
</dbReference>
<protein>
    <submittedName>
        <fullName evidence="1">Uncharacterized protein</fullName>
    </submittedName>
</protein>
<keyword evidence="2" id="KW-1185">Reference proteome</keyword>
<organism evidence="1 2">
    <name type="scientific">Platanthera zijinensis</name>
    <dbReference type="NCBI Taxonomy" id="2320716"/>
    <lineage>
        <taxon>Eukaryota</taxon>
        <taxon>Viridiplantae</taxon>
        <taxon>Streptophyta</taxon>
        <taxon>Embryophyta</taxon>
        <taxon>Tracheophyta</taxon>
        <taxon>Spermatophyta</taxon>
        <taxon>Magnoliopsida</taxon>
        <taxon>Liliopsida</taxon>
        <taxon>Asparagales</taxon>
        <taxon>Orchidaceae</taxon>
        <taxon>Orchidoideae</taxon>
        <taxon>Orchideae</taxon>
        <taxon>Orchidinae</taxon>
        <taxon>Platanthera</taxon>
    </lineage>
</organism>
<sequence length="58" mass="6470">MAGELVIRGIRRQSRPIPKRGRVKVMIAVGLAHSCAALFSRAGPPIASPAAHWWRRRR</sequence>
<evidence type="ECO:0000313" key="1">
    <source>
        <dbReference type="EMBL" id="KAK8942789.1"/>
    </source>
</evidence>
<dbReference type="PANTHER" id="PTHR36615">
    <property type="entry name" value="PROTEIN, PUTATIVE-RELATED"/>
    <property type="match status" value="1"/>
</dbReference>
<dbReference type="EMBL" id="JBBWWQ010000007">
    <property type="protein sequence ID" value="KAK8942789.1"/>
    <property type="molecule type" value="Genomic_DNA"/>
</dbReference>